<name>A0A0M2HPY1_9MICO</name>
<evidence type="ECO:0000256" key="3">
    <source>
        <dbReference type="ARBA" id="ARBA00012054"/>
    </source>
</evidence>
<evidence type="ECO:0000256" key="9">
    <source>
        <dbReference type="ARBA" id="ARBA00048090"/>
    </source>
</evidence>
<accession>A0A0M2HPY1</accession>
<dbReference type="GO" id="GO:0005524">
    <property type="term" value="F:ATP binding"/>
    <property type="evidence" value="ECO:0007669"/>
    <property type="project" value="UniProtKB-KW"/>
</dbReference>
<comment type="pathway">
    <text evidence="1">Carbohydrate acid metabolism.</text>
</comment>
<keyword evidence="12" id="KW-1185">Reference proteome</keyword>
<proteinExistence type="inferred from homology"/>
<evidence type="ECO:0000256" key="1">
    <source>
        <dbReference type="ARBA" id="ARBA00004761"/>
    </source>
</evidence>
<dbReference type="PATRIC" id="fig|273678.4.peg.969"/>
<evidence type="ECO:0000256" key="8">
    <source>
        <dbReference type="ARBA" id="ARBA00023064"/>
    </source>
</evidence>
<dbReference type="InterPro" id="IPR006001">
    <property type="entry name" value="Therm_gnt_kin"/>
</dbReference>
<reference evidence="11 12" key="1">
    <citation type="submission" date="2015-02" db="EMBL/GenBank/DDBJ databases">
        <title>Draft genome sequences of ten Microbacterium spp. with emphasis on heavy metal contaminated environments.</title>
        <authorList>
            <person name="Corretto E."/>
        </authorList>
    </citation>
    <scope>NUCLEOTIDE SEQUENCE [LARGE SCALE GENOMIC DNA]</scope>
    <source>
        <strain evidence="11 12">SA35</strain>
    </source>
</reference>
<dbReference type="NCBIfam" id="TIGR01313">
    <property type="entry name" value="therm_gnt_kin"/>
    <property type="match status" value="1"/>
</dbReference>
<evidence type="ECO:0000313" key="12">
    <source>
        <dbReference type="Proteomes" id="UP000033900"/>
    </source>
</evidence>
<keyword evidence="7 10" id="KW-0067">ATP-binding</keyword>
<evidence type="ECO:0000313" key="11">
    <source>
        <dbReference type="EMBL" id="KJL48807.1"/>
    </source>
</evidence>
<dbReference type="GO" id="GO:0046316">
    <property type="term" value="F:gluconokinase activity"/>
    <property type="evidence" value="ECO:0007669"/>
    <property type="project" value="UniProtKB-EC"/>
</dbReference>
<evidence type="ECO:0000256" key="6">
    <source>
        <dbReference type="ARBA" id="ARBA00022777"/>
    </source>
</evidence>
<dbReference type="PANTHER" id="PTHR43442">
    <property type="entry name" value="GLUCONOKINASE-RELATED"/>
    <property type="match status" value="1"/>
</dbReference>
<evidence type="ECO:0000256" key="10">
    <source>
        <dbReference type="RuleBase" id="RU363066"/>
    </source>
</evidence>
<dbReference type="Proteomes" id="UP000033900">
    <property type="component" value="Unassembled WGS sequence"/>
</dbReference>
<evidence type="ECO:0000256" key="5">
    <source>
        <dbReference type="ARBA" id="ARBA00022741"/>
    </source>
</evidence>
<dbReference type="STRING" id="273678.RS84_00974"/>
<dbReference type="RefSeq" id="WP_045256613.1">
    <property type="nucleotide sequence ID" value="NZ_CP158847.1"/>
</dbReference>
<keyword evidence="8" id="KW-0311">Gluconate utilization</keyword>
<dbReference type="PANTHER" id="PTHR43442:SF3">
    <property type="entry name" value="GLUCONOKINASE-RELATED"/>
    <property type="match status" value="1"/>
</dbReference>
<evidence type="ECO:0000256" key="4">
    <source>
        <dbReference type="ARBA" id="ARBA00022679"/>
    </source>
</evidence>
<organism evidence="11 12">
    <name type="scientific">Microbacterium hydrocarbonoxydans</name>
    <dbReference type="NCBI Taxonomy" id="273678"/>
    <lineage>
        <taxon>Bacteria</taxon>
        <taxon>Bacillati</taxon>
        <taxon>Actinomycetota</taxon>
        <taxon>Actinomycetes</taxon>
        <taxon>Micrococcales</taxon>
        <taxon>Microbacteriaceae</taxon>
        <taxon>Microbacterium</taxon>
    </lineage>
</organism>
<dbReference type="FunFam" id="3.40.50.300:FF:000522">
    <property type="entry name" value="Gluconokinase"/>
    <property type="match status" value="1"/>
</dbReference>
<keyword evidence="5 10" id="KW-0547">Nucleotide-binding</keyword>
<sequence length="196" mass="21181">METSTNDTTADSNEVDPPIVLVVMGVSGSGKSTVAGMLAGRLGWDLEEGDDLHPAANVEKMAAGVPLTDEDRWPWLDKISAWIQLHTASGTPGIITCSALRRVYRDRLSGPGVAFVHLDGSRDTIATRLSNRLDHFMPQSLLGSQFATLEPLEPDENGIVVELSRGPKDEVKEIMRRLHLAALPAPVYTDEGLLAD</sequence>
<dbReference type="EC" id="2.7.1.12" evidence="3 10"/>
<dbReference type="EMBL" id="JYJB01000006">
    <property type="protein sequence ID" value="KJL48807.1"/>
    <property type="molecule type" value="Genomic_DNA"/>
</dbReference>
<dbReference type="AlphaFoldDB" id="A0A0M2HPY1"/>
<dbReference type="GO" id="GO:0019521">
    <property type="term" value="P:D-gluconate metabolic process"/>
    <property type="evidence" value="ECO:0007669"/>
    <property type="project" value="UniProtKB-KW"/>
</dbReference>
<comment type="caution">
    <text evidence="11">The sequence shown here is derived from an EMBL/GenBank/DDBJ whole genome shotgun (WGS) entry which is preliminary data.</text>
</comment>
<comment type="catalytic activity">
    <reaction evidence="9 10">
        <text>D-gluconate + ATP = 6-phospho-D-gluconate + ADP + H(+)</text>
        <dbReference type="Rhea" id="RHEA:19433"/>
        <dbReference type="ChEBI" id="CHEBI:15378"/>
        <dbReference type="ChEBI" id="CHEBI:18391"/>
        <dbReference type="ChEBI" id="CHEBI:30616"/>
        <dbReference type="ChEBI" id="CHEBI:58759"/>
        <dbReference type="ChEBI" id="CHEBI:456216"/>
        <dbReference type="EC" id="2.7.1.12"/>
    </reaction>
</comment>
<comment type="similarity">
    <text evidence="2 10">Belongs to the gluconokinase GntK/GntV family.</text>
</comment>
<dbReference type="SUPFAM" id="SSF52540">
    <property type="entry name" value="P-loop containing nucleoside triphosphate hydrolases"/>
    <property type="match status" value="1"/>
</dbReference>
<gene>
    <name evidence="11" type="primary">gntK</name>
    <name evidence="11" type="ORF">RS84_00974</name>
</gene>
<evidence type="ECO:0000256" key="7">
    <source>
        <dbReference type="ARBA" id="ARBA00022840"/>
    </source>
</evidence>
<dbReference type="CDD" id="cd02021">
    <property type="entry name" value="GntK"/>
    <property type="match status" value="1"/>
</dbReference>
<keyword evidence="4 10" id="KW-0808">Transferase</keyword>
<evidence type="ECO:0000256" key="2">
    <source>
        <dbReference type="ARBA" id="ARBA00008420"/>
    </source>
</evidence>
<dbReference type="InterPro" id="IPR027417">
    <property type="entry name" value="P-loop_NTPase"/>
</dbReference>
<dbReference type="OrthoDB" id="9795716at2"/>
<protein>
    <recommendedName>
        <fullName evidence="3 10">Gluconokinase</fullName>
        <ecNumber evidence="3 10">2.7.1.12</ecNumber>
    </recommendedName>
</protein>
<dbReference type="GO" id="GO:0005737">
    <property type="term" value="C:cytoplasm"/>
    <property type="evidence" value="ECO:0007669"/>
    <property type="project" value="TreeGrafter"/>
</dbReference>
<dbReference type="Gene3D" id="3.40.50.300">
    <property type="entry name" value="P-loop containing nucleotide triphosphate hydrolases"/>
    <property type="match status" value="1"/>
</dbReference>
<keyword evidence="6 10" id="KW-0418">Kinase</keyword>